<feature type="region of interest" description="Disordered" evidence="5">
    <location>
        <begin position="89"/>
        <end position="115"/>
    </location>
</feature>
<dbReference type="GO" id="GO:0005886">
    <property type="term" value="C:plasma membrane"/>
    <property type="evidence" value="ECO:0007669"/>
    <property type="project" value="InterPro"/>
</dbReference>
<keyword evidence="2 6" id="KW-0812">Transmembrane</keyword>
<evidence type="ECO:0000256" key="6">
    <source>
        <dbReference type="SAM" id="Phobius"/>
    </source>
</evidence>
<feature type="domain" description="Lipopolysaccharide assembly protein A" evidence="7">
    <location>
        <begin position="26"/>
        <end position="87"/>
    </location>
</feature>
<reference evidence="8" key="1">
    <citation type="journal article" date="2020" name="mSystems">
        <title>Genome- and Community-Level Interaction Insights into Carbon Utilization and Element Cycling Functions of Hydrothermarchaeota in Hydrothermal Sediment.</title>
        <authorList>
            <person name="Zhou Z."/>
            <person name="Liu Y."/>
            <person name="Xu W."/>
            <person name="Pan J."/>
            <person name="Luo Z.H."/>
            <person name="Li M."/>
        </authorList>
    </citation>
    <scope>NUCLEOTIDE SEQUENCE [LARGE SCALE GENOMIC DNA]</scope>
    <source>
        <strain evidence="8">HyVt-456</strain>
    </source>
</reference>
<dbReference type="Proteomes" id="UP000886005">
    <property type="component" value="Unassembled WGS sequence"/>
</dbReference>
<gene>
    <name evidence="8" type="ORF">ENJ10_00920</name>
</gene>
<evidence type="ECO:0000256" key="2">
    <source>
        <dbReference type="ARBA" id="ARBA00022692"/>
    </source>
</evidence>
<keyword evidence="4 6" id="KW-0472">Membrane</keyword>
<evidence type="ECO:0000256" key="3">
    <source>
        <dbReference type="ARBA" id="ARBA00022989"/>
    </source>
</evidence>
<protein>
    <submittedName>
        <fullName evidence="8">LapA family protein</fullName>
    </submittedName>
</protein>
<organism evidence="8">
    <name type="scientific">Caldithrix abyssi</name>
    <dbReference type="NCBI Taxonomy" id="187145"/>
    <lineage>
        <taxon>Bacteria</taxon>
        <taxon>Pseudomonadati</taxon>
        <taxon>Calditrichota</taxon>
        <taxon>Calditrichia</taxon>
        <taxon>Calditrichales</taxon>
        <taxon>Calditrichaceae</taxon>
        <taxon>Caldithrix</taxon>
    </lineage>
</organism>
<dbReference type="Pfam" id="PF06305">
    <property type="entry name" value="LapA_dom"/>
    <property type="match status" value="1"/>
</dbReference>
<evidence type="ECO:0000259" key="7">
    <source>
        <dbReference type="Pfam" id="PF06305"/>
    </source>
</evidence>
<evidence type="ECO:0000256" key="4">
    <source>
        <dbReference type="ARBA" id="ARBA00023136"/>
    </source>
</evidence>
<keyword evidence="1" id="KW-1003">Cell membrane</keyword>
<accession>A0A7V1PT97</accession>
<proteinExistence type="predicted"/>
<evidence type="ECO:0000256" key="1">
    <source>
        <dbReference type="ARBA" id="ARBA00022475"/>
    </source>
</evidence>
<dbReference type="InterPro" id="IPR010445">
    <property type="entry name" value="LapA_dom"/>
</dbReference>
<evidence type="ECO:0000256" key="5">
    <source>
        <dbReference type="SAM" id="MobiDB-lite"/>
    </source>
</evidence>
<evidence type="ECO:0000313" key="8">
    <source>
        <dbReference type="EMBL" id="HED09225.1"/>
    </source>
</evidence>
<comment type="caution">
    <text evidence="8">The sequence shown here is derived from an EMBL/GenBank/DDBJ whole genome shotgun (WGS) entry which is preliminary data.</text>
</comment>
<sequence>MKIAVTLFWIIIVALLLGLFSLNVGQTVNIDLLFTDLQQVNLVTVIYVSVLAGFLLGLTFWLVRLIKGKKEESRLKKTIKQLNEELAAMSGKADAPEELPRLGEAGSEGATVENP</sequence>
<feature type="transmembrane region" description="Helical" evidence="6">
    <location>
        <begin position="45"/>
        <end position="66"/>
    </location>
</feature>
<name>A0A7V1PT97_CALAY</name>
<keyword evidence="3 6" id="KW-1133">Transmembrane helix</keyword>
<dbReference type="EMBL" id="DRLD01000023">
    <property type="protein sequence ID" value="HED09225.1"/>
    <property type="molecule type" value="Genomic_DNA"/>
</dbReference>
<dbReference type="AlphaFoldDB" id="A0A7V1PT97"/>